<accession>A0A392SUF9</accession>
<dbReference type="AlphaFoldDB" id="A0A392SUF9"/>
<protein>
    <submittedName>
        <fullName evidence="1">Uncharacterized protein</fullName>
    </submittedName>
</protein>
<comment type="caution">
    <text evidence="1">The sequence shown here is derived from an EMBL/GenBank/DDBJ whole genome shotgun (WGS) entry which is preliminary data.</text>
</comment>
<proteinExistence type="predicted"/>
<dbReference type="Proteomes" id="UP000265520">
    <property type="component" value="Unassembled WGS sequence"/>
</dbReference>
<organism evidence="1 2">
    <name type="scientific">Trifolium medium</name>
    <dbReference type="NCBI Taxonomy" id="97028"/>
    <lineage>
        <taxon>Eukaryota</taxon>
        <taxon>Viridiplantae</taxon>
        <taxon>Streptophyta</taxon>
        <taxon>Embryophyta</taxon>
        <taxon>Tracheophyta</taxon>
        <taxon>Spermatophyta</taxon>
        <taxon>Magnoliopsida</taxon>
        <taxon>eudicotyledons</taxon>
        <taxon>Gunneridae</taxon>
        <taxon>Pentapetalae</taxon>
        <taxon>rosids</taxon>
        <taxon>fabids</taxon>
        <taxon>Fabales</taxon>
        <taxon>Fabaceae</taxon>
        <taxon>Papilionoideae</taxon>
        <taxon>50 kb inversion clade</taxon>
        <taxon>NPAAA clade</taxon>
        <taxon>Hologalegina</taxon>
        <taxon>IRL clade</taxon>
        <taxon>Trifolieae</taxon>
        <taxon>Trifolium</taxon>
    </lineage>
</organism>
<feature type="non-terminal residue" evidence="1">
    <location>
        <position position="81"/>
    </location>
</feature>
<keyword evidence="2" id="KW-1185">Reference proteome</keyword>
<reference evidence="1 2" key="1">
    <citation type="journal article" date="2018" name="Front. Plant Sci.">
        <title>Red Clover (Trifolium pratense) and Zigzag Clover (T. medium) - A Picture of Genomic Similarities and Differences.</title>
        <authorList>
            <person name="Dluhosova J."/>
            <person name="Istvanek J."/>
            <person name="Nedelnik J."/>
            <person name="Repkova J."/>
        </authorList>
    </citation>
    <scope>NUCLEOTIDE SEQUENCE [LARGE SCALE GENOMIC DNA]</scope>
    <source>
        <strain evidence="2">cv. 10/8</strain>
        <tissue evidence="1">Leaf</tissue>
    </source>
</reference>
<name>A0A392SUF9_9FABA</name>
<sequence length="81" mass="8861">MKHLTAHMYGSWENFTKALVISGGGFNKTTIGSIKSKFEELDSVCSVNPVTVSSIKGWSIPLEFCREEVPGGSPNYQIPLL</sequence>
<evidence type="ECO:0000313" key="1">
    <source>
        <dbReference type="EMBL" id="MCI51854.1"/>
    </source>
</evidence>
<dbReference type="EMBL" id="LXQA010438444">
    <property type="protein sequence ID" value="MCI51854.1"/>
    <property type="molecule type" value="Genomic_DNA"/>
</dbReference>
<evidence type="ECO:0000313" key="2">
    <source>
        <dbReference type="Proteomes" id="UP000265520"/>
    </source>
</evidence>